<dbReference type="EMBL" id="CP038489">
    <property type="protein sequence ID" value="QFZ29670.1"/>
    <property type="molecule type" value="Genomic_DNA"/>
</dbReference>
<organism evidence="1 2">
    <name type="scientific">Clavispora lusitaniae</name>
    <name type="common">Candida lusitaniae</name>
    <dbReference type="NCBI Taxonomy" id="36911"/>
    <lineage>
        <taxon>Eukaryota</taxon>
        <taxon>Fungi</taxon>
        <taxon>Dikarya</taxon>
        <taxon>Ascomycota</taxon>
        <taxon>Saccharomycotina</taxon>
        <taxon>Pichiomycetes</taxon>
        <taxon>Metschnikowiaceae</taxon>
        <taxon>Clavispora</taxon>
    </lineage>
</organism>
<evidence type="ECO:0000313" key="1">
    <source>
        <dbReference type="EMBL" id="QFZ29670.1"/>
    </source>
</evidence>
<protein>
    <submittedName>
        <fullName evidence="1">Signal recognition particle protein</fullName>
    </submittedName>
</protein>
<proteinExistence type="predicted"/>
<accession>A0ACD0WQJ6</accession>
<evidence type="ECO:0000313" key="2">
    <source>
        <dbReference type="Proteomes" id="UP000326582"/>
    </source>
</evidence>
<name>A0ACD0WQJ6_CLALS</name>
<gene>
    <name evidence="1" type="ORF">EJF14_60181</name>
</gene>
<reference evidence="2" key="1">
    <citation type="journal article" date="2019" name="MBio">
        <title>Comparative genomics for the elucidation of multidrug resistance (MDR) in Candida lusitaniae.</title>
        <authorList>
            <person name="Kannan A."/>
            <person name="Asner S.A."/>
            <person name="Trachsel E."/>
            <person name="Kelly S."/>
            <person name="Parker J."/>
            <person name="Sanglard D."/>
        </authorList>
    </citation>
    <scope>NUCLEOTIDE SEQUENCE [LARGE SCALE GENOMIC DNA]</scope>
    <source>
        <strain evidence="2">P1</strain>
    </source>
</reference>
<keyword evidence="2" id="KW-1185">Reference proteome</keyword>
<dbReference type="Proteomes" id="UP000326582">
    <property type="component" value="Chromosome 6"/>
</dbReference>
<sequence>MVLADLGSRLRNALGSVESGSEDEVQNMIKNICSALLESDVNVRLVARLRDNIRQKIAVEIKSANESSANKRKKLQKIVFDELCGLVDSHEEPPKPKKLSQTKSVAKHGKKPKKIAAESHVIMFVGLQGAGKTTSCTKLAVYYKKRGFKVGLVCADTFRAGAFDQLKQNAIKSNIPFYGSYLETDPVKVAYEGVKKFKEDKFDIIIVDTSGRHKQEQSLFNEMVQISEAVQPTQTIMVMDASIGQAAEGQAKAFKESSNFGSIILTKMDGHAKGGGAISAVAATETPIVFIGTGEHVGDFEVFKPSTFISKLLGIGDVQSLIEHVQSLNLQDDENHKKTLENFKEGKFTLRDFQTQMNNFLKMGPLTNIASMIPGMSNIMNQVGEEETSKKIKNMIYIMDSMTAQELDSDGQLFTKEPTRILRVARGSGCSAVEVEMVLQQQRMMATMAGTAKAMGGNGAPAPGGNMQRMMQQAQSNPNFMQQAMSMLGGGGAGGGMPDMSSMMNNPQMMQQAQQMMAQNPNLMQQAQQMMQNPGMMQKMMQQFGMGGM</sequence>